<dbReference type="InterPro" id="IPR036034">
    <property type="entry name" value="PDZ_sf"/>
</dbReference>
<dbReference type="VEuPathDB" id="VectorBase:AFUN020243"/>
<dbReference type="GO" id="GO:0007165">
    <property type="term" value="P:signal transduction"/>
    <property type="evidence" value="ECO:0007669"/>
    <property type="project" value="InterPro"/>
</dbReference>
<feature type="compositionally biased region" description="Gly residues" evidence="3">
    <location>
        <begin position="2106"/>
        <end position="2117"/>
    </location>
</feature>
<dbReference type="PANTHER" id="PTHR23176">
    <property type="entry name" value="RHO/RAC/CDC GTPASE-ACTIVATING PROTEIN"/>
    <property type="match status" value="1"/>
</dbReference>
<feature type="compositionally biased region" description="Low complexity" evidence="3">
    <location>
        <begin position="1478"/>
        <end position="1488"/>
    </location>
</feature>
<dbReference type="InterPro" id="IPR011993">
    <property type="entry name" value="PH-like_dom_sf"/>
</dbReference>
<dbReference type="SUPFAM" id="SSF48350">
    <property type="entry name" value="GTPase activation domain, GAP"/>
    <property type="match status" value="1"/>
</dbReference>
<evidence type="ECO:0000259" key="4">
    <source>
        <dbReference type="PROSITE" id="PS50003"/>
    </source>
</evidence>
<dbReference type="STRING" id="62324.A0A4Y0BIZ5"/>
<sequence length="2417" mass="258867">MVGGASNASPPQGNYRPSTRRMADSGAPGANGTAGGMGPTRGHTAPAPGGNLTHGRPVHPGVAPPPHSSIPKPASNALIATGVVCGPRIVILHRYNGDFGFTLRHFIVYPPDSLTEPTINPLTTAGVLNFAQPMDTVFVKKVHANTPAHMAGLQEGDRLLAVNGVPVTSIPYSQVVATIQQTPKTLTLQVVPKNYDILQTFFSETAHNPETNQRPQPQQPYAPKAITMAAGAYPKSKPAPPHPLTVEGVQEKQESLYSTLQEIVADNVGAPQPATKNHALHAEVPKMLTHAAVPMVHHMAPHLQKPMVPIAPKPILMPYEQQQHYMQLHQQQQQFLQKMSLHGKDGAESLSVTGDGGYAPLGEGDSAIMSRLRKSLEQKEEFLRRPLTTMQGALVPMGTAQPPINGLPSAHDVQQREFYARPNRLQKSVWPPSQTQLNTSTPGTALVSYGLPAEPNKSTSGLVSPPSLAGTVPTTNVSPTTPPSSQTVTVATSTITKPMVSSTNMLREHASQLSAIREHFFTSGIGGSLQLPPKSAPPSLAIAPVAVTTTAGPSSPTGAATVPLSPHSMHAVSEKAKLFESGRPLSPEGIDRMDLYKSELSRINTKQVVPNVAVRRKEFELKAESTGWRKSIEDKPRSVSSDSESRRTPVRLRSLSVESNATRDSRHSLASSSLLTADTFDAAEKERENQQHPVPPVAMLRQKPIRDDSYRNAVRNSTAFWLQGPLPTASESATVHGPSALAESSSTYSVGSDSDTACTVPPIPPVRTYAAAHRLHHPLSAADTEQMRMKMLHRNQTIVELRHFLAGDGDGGIDGAIGGDIEMFQRPPLTSPPLAPLSPLTVASSVTSTSSVPLTHLVTLEHATGHGSAGPVTSGIAAPPSTPTSSSTFFRPGSGPIRPTTLNLCTDGSVPAVVMRQKQPHHPLLLEDDERKMRRISYLRATAHDNLFHMLESDADSSPMSLPSADTPDTDATEPPVIESPGLPTTVSHGASEDSATASGKMQPQQLKSAYRPWRRPRLTTDIQPLRRLFDPVSSDSTTSSPLPPIPETEHTPGTSAPSTEPSSKKRSRPRPIPRPPNHQDDHDVDVDDDDNDDDDYDDVDVDHLDDDDRRASSRPGPTPARSTIGKGRSASLVTTTPLGSGTGGRLFGAASSLGNLHVITTTTAGGVVTRNYFFAQSHGTKSKALAHFRDGAADTTEPLVRGGELHVKVTLIDGKRSADRSWRTVHAELRGHHLKLTLVREGKNSNQSPEPCGTIDLTNFHVTEGNYTKRKNVFKLTTAVGSYCPLEAAAVAGFGHAEVHRTQSASGLANVGGAGSTCGSSIRSASTVGLPGSERELLLQADSHSDMQQWMESLRLVCGGGSTNQLHSPDYLSGRGGQQAEPQRIAAQTSVQVHAGSVSGGANSGDDYSPVLPAKSQRKYALGSRSPSGQSPVTKSRKTPQTGCSSPTGSTDQPIVSVSVTSNQPTGQYHQPHHQPQHLTLQQQQQQFAGTKDSSDRESGSPKSKTWKGIVARQFRKMQGQPPGSPGASATGGSDLLALPDGASINVPLQQCPVSEENPYVPLVLTKCTGIVESKGMGVVGIYRIPGNTAAITQLTETINRGLDEATLRDPRWEDVNVVSSLLKSFIRNLPEPLLPNELYGGFIAADKMTGQRRLLELRQLLRRVPPMNYETLKHLMRHLHRVSTHNEVNLMDPRNLAIVFGPSVVRSANESLETAVKDMRHQCQIVEVLINYYQYFFEDGLLPSVDESKNGTGTVVDSGLEVPSTSLLLDNVAKIEPFKEQSKESTSGFVANIVQAANRKIRRTAQRKSTMSSTTPDTLSLDSTTSAESKEQSSRVIRRYLELGPKPGTAMSVGAGSGGSERALQVVHDVTGPGTIRGPRSVGSAGPGCEPPTDDSLLQLHHHHHHHHHYYHSSSSRHHSSQSNDDASSVLNRSSEDDSNDSAFADNGSMSLKTVTIALDNKLRSLRDSSIDSDRDQTQESDGDLSGGYGNGRHSLHQQWSHMGRSPRPLTLGENIPYADESPERPLIQGRAKPQRSLTIAANNNNNNQEDSVPTAVVTPGKQQLKKALTAHSQKSIDSGSTVNSSTNNSCLTLVNEADATLDGSGGGGGGGNADVGGEEQEGETDGQQQPVAAKGRNVSLSSDETDTSTTSNPREKLTAATYRIDTEKLKKMNRILTQLERKANNLERKFNLNRSLSLNYKSPKGGDCCCSHHGLPMTHSSQAPLAAHCCQHQQQQQQHISNNLNNNNSTSCHNHNGGGGVGGTIVSLRSRFSLTKDEKTDKNINRRRQIHDTSVTPQPAGTASAPATSGGGGSSCTVTGNGNASGSNDSSSCGEPCGPQIILTPATVTPNASTRQRRHVGSRSIRRRHTVGGTHDYYSNKMNGQHHHHHHHHHPHHQPHHNHVGPGCCPVPQN</sequence>
<feature type="region of interest" description="Disordered" evidence="3">
    <location>
        <begin position="632"/>
        <end position="672"/>
    </location>
</feature>
<evidence type="ECO:0000259" key="5">
    <source>
        <dbReference type="PROSITE" id="PS50106"/>
    </source>
</evidence>
<feature type="domain" description="PH" evidence="4">
    <location>
        <begin position="1199"/>
        <end position="1360"/>
    </location>
</feature>
<feature type="compositionally biased region" description="Low complexity" evidence="3">
    <location>
        <begin position="1032"/>
        <end position="1041"/>
    </location>
</feature>
<feature type="region of interest" description="Disordered" evidence="3">
    <location>
        <begin position="1368"/>
        <end position="1508"/>
    </location>
</feature>
<evidence type="ECO:0000256" key="3">
    <source>
        <dbReference type="SAM" id="MobiDB-lite"/>
    </source>
</evidence>
<dbReference type="PROSITE" id="PS50106">
    <property type="entry name" value="PDZ"/>
    <property type="match status" value="1"/>
</dbReference>
<dbReference type="EnsemblMetazoa" id="AFUN020243-RC">
    <property type="protein sequence ID" value="AFUN020243-PC"/>
    <property type="gene ID" value="AFUN020243"/>
</dbReference>
<dbReference type="SMART" id="SM00233">
    <property type="entry name" value="PH"/>
    <property type="match status" value="1"/>
</dbReference>
<feature type="compositionally biased region" description="Low complexity" evidence="3">
    <location>
        <begin position="1811"/>
        <end position="1828"/>
    </location>
</feature>
<dbReference type="Pfam" id="PF00595">
    <property type="entry name" value="PDZ"/>
    <property type="match status" value="1"/>
</dbReference>
<feature type="compositionally biased region" description="Basic residues" evidence="3">
    <location>
        <begin position="2387"/>
        <end position="2406"/>
    </location>
</feature>
<evidence type="ECO:0000256" key="1">
    <source>
        <dbReference type="ARBA" id="ARBA00022468"/>
    </source>
</evidence>
<feature type="region of interest" description="Disordered" evidence="3">
    <location>
        <begin position="2347"/>
        <end position="2417"/>
    </location>
</feature>
<keyword evidence="2" id="KW-0175">Coiled coil</keyword>
<evidence type="ECO:0000256" key="2">
    <source>
        <dbReference type="SAM" id="Coils"/>
    </source>
</evidence>
<dbReference type="FunFam" id="1.10.555.10:FF:000058">
    <property type="entry name" value="GTPase-activating protein pac-1"/>
    <property type="match status" value="1"/>
</dbReference>
<feature type="region of interest" description="Disordered" evidence="3">
    <location>
        <begin position="1970"/>
        <end position="2034"/>
    </location>
</feature>
<dbReference type="SMART" id="SM00228">
    <property type="entry name" value="PDZ"/>
    <property type="match status" value="1"/>
</dbReference>
<feature type="region of interest" description="Disordered" evidence="3">
    <location>
        <begin position="457"/>
        <end position="487"/>
    </location>
</feature>
<feature type="compositionally biased region" description="Acidic residues" evidence="3">
    <location>
        <begin position="1083"/>
        <end position="1106"/>
    </location>
</feature>
<dbReference type="SMART" id="SM00324">
    <property type="entry name" value="RhoGAP"/>
    <property type="match status" value="1"/>
</dbReference>
<dbReference type="InterPro" id="IPR000198">
    <property type="entry name" value="RhoGAP_dom"/>
</dbReference>
<dbReference type="InterPro" id="IPR001849">
    <property type="entry name" value="PH_domain"/>
</dbReference>
<feature type="compositionally biased region" description="Low complexity" evidence="3">
    <location>
        <begin position="471"/>
        <end position="487"/>
    </location>
</feature>
<dbReference type="Pfam" id="PF00169">
    <property type="entry name" value="PH"/>
    <property type="match status" value="1"/>
</dbReference>
<feature type="compositionally biased region" description="Polar residues" evidence="3">
    <location>
        <begin position="2073"/>
        <end position="2082"/>
    </location>
</feature>
<name>A0A4Y0BIZ5_ANOFN</name>
<feature type="compositionally biased region" description="Basic and acidic residues" evidence="3">
    <location>
        <begin position="2277"/>
        <end position="2287"/>
    </location>
</feature>
<feature type="region of interest" description="Disordered" evidence="3">
    <location>
        <begin position="954"/>
        <end position="1144"/>
    </location>
</feature>
<organism evidence="7">
    <name type="scientific">Anopheles funestus</name>
    <name type="common">African malaria mosquito</name>
    <dbReference type="NCBI Taxonomy" id="62324"/>
    <lineage>
        <taxon>Eukaryota</taxon>
        <taxon>Metazoa</taxon>
        <taxon>Ecdysozoa</taxon>
        <taxon>Arthropoda</taxon>
        <taxon>Hexapoda</taxon>
        <taxon>Insecta</taxon>
        <taxon>Pterygota</taxon>
        <taxon>Neoptera</taxon>
        <taxon>Endopterygota</taxon>
        <taxon>Diptera</taxon>
        <taxon>Nematocera</taxon>
        <taxon>Culicoidea</taxon>
        <taxon>Culicidae</taxon>
        <taxon>Anophelinae</taxon>
        <taxon>Anopheles</taxon>
    </lineage>
</organism>
<feature type="domain" description="PDZ" evidence="5">
    <location>
        <begin position="137"/>
        <end position="194"/>
    </location>
</feature>
<dbReference type="SUPFAM" id="SSF50156">
    <property type="entry name" value="PDZ domain-like"/>
    <property type="match status" value="1"/>
</dbReference>
<dbReference type="PANTHER" id="PTHR23176:SF133">
    <property type="entry name" value="GTPASE-ACTIVATING PROTEIN PAC-1"/>
    <property type="match status" value="1"/>
</dbReference>
<dbReference type="VEuPathDB" id="VectorBase:AFUN2_005792"/>
<feature type="region of interest" description="Disordered" evidence="3">
    <location>
        <begin position="2104"/>
        <end position="2159"/>
    </location>
</feature>
<accession>A0A4Y0BIZ5</accession>
<feature type="compositionally biased region" description="Basic residues" evidence="3">
    <location>
        <begin position="2358"/>
        <end position="2373"/>
    </location>
</feature>
<dbReference type="InterPro" id="IPR050729">
    <property type="entry name" value="Rho-GAP"/>
</dbReference>
<feature type="compositionally biased region" description="Basic and acidic residues" evidence="3">
    <location>
        <begin position="632"/>
        <end position="647"/>
    </location>
</feature>
<dbReference type="InterPro" id="IPR001478">
    <property type="entry name" value="PDZ"/>
</dbReference>
<dbReference type="Gene3D" id="1.10.555.10">
    <property type="entry name" value="Rho GTPase activation protein"/>
    <property type="match status" value="1"/>
</dbReference>
<dbReference type="Gene3D" id="2.30.29.30">
    <property type="entry name" value="Pleckstrin-homology domain (PH domain)/Phosphotyrosine-binding domain (PTB)"/>
    <property type="match status" value="1"/>
</dbReference>
<feature type="region of interest" description="Disordered" evidence="3">
    <location>
        <begin position="2061"/>
        <end position="2089"/>
    </location>
</feature>
<feature type="compositionally biased region" description="Basic residues" evidence="3">
    <location>
        <begin position="1902"/>
        <end position="1922"/>
    </location>
</feature>
<feature type="region of interest" description="Disordered" evidence="3">
    <location>
        <begin position="2276"/>
        <end position="2317"/>
    </location>
</feature>
<dbReference type="PROSITE" id="PS50003">
    <property type="entry name" value="PH_DOMAIN"/>
    <property type="match status" value="1"/>
</dbReference>
<evidence type="ECO:0000313" key="7">
    <source>
        <dbReference type="EnsemblMetazoa" id="AFUN020243-PC"/>
    </source>
</evidence>
<feature type="compositionally biased region" description="Low complexity" evidence="3">
    <location>
        <begin position="1520"/>
        <end position="1535"/>
    </location>
</feature>
<evidence type="ECO:0000259" key="6">
    <source>
        <dbReference type="PROSITE" id="PS50238"/>
    </source>
</evidence>
<keyword evidence="1" id="KW-0343">GTPase activation</keyword>
<feature type="region of interest" description="Disordered" evidence="3">
    <location>
        <begin position="1519"/>
        <end position="1538"/>
    </location>
</feature>
<dbReference type="SUPFAM" id="SSF50729">
    <property type="entry name" value="PH domain-like"/>
    <property type="match status" value="1"/>
</dbReference>
<reference evidence="7" key="1">
    <citation type="submission" date="2020-05" db="UniProtKB">
        <authorList>
            <consortium name="EnsemblMetazoa"/>
        </authorList>
    </citation>
    <scope>IDENTIFICATION</scope>
    <source>
        <strain evidence="7">FUMOZ</strain>
    </source>
</reference>
<dbReference type="Gene3D" id="2.30.42.10">
    <property type="match status" value="1"/>
</dbReference>
<feature type="compositionally biased region" description="Polar residues" evidence="3">
    <location>
        <begin position="1926"/>
        <end position="1935"/>
    </location>
</feature>
<dbReference type="GO" id="GO:0005737">
    <property type="term" value="C:cytoplasm"/>
    <property type="evidence" value="ECO:0007669"/>
    <property type="project" value="TreeGrafter"/>
</dbReference>
<protein>
    <recommendedName>
        <fullName evidence="8">Rho GTPase-activating protein 21</fullName>
    </recommendedName>
</protein>
<feature type="region of interest" description="Disordered" evidence="3">
    <location>
        <begin position="865"/>
        <end position="895"/>
    </location>
</feature>
<feature type="compositionally biased region" description="Polar residues" evidence="3">
    <location>
        <begin position="1426"/>
        <end position="1464"/>
    </location>
</feature>
<proteinExistence type="predicted"/>
<feature type="region of interest" description="Disordered" evidence="3">
    <location>
        <begin position="1"/>
        <end position="70"/>
    </location>
</feature>
<feature type="domain" description="Rho-GAP" evidence="6">
    <location>
        <begin position="1548"/>
        <end position="1739"/>
    </location>
</feature>
<dbReference type="Pfam" id="PF00620">
    <property type="entry name" value="RhoGAP"/>
    <property type="match status" value="1"/>
</dbReference>
<feature type="compositionally biased region" description="Polar residues" evidence="3">
    <location>
        <begin position="983"/>
        <end position="1008"/>
    </location>
</feature>
<feature type="region of interest" description="Disordered" evidence="3">
    <location>
        <begin position="1873"/>
        <end position="1949"/>
    </location>
</feature>
<dbReference type="PROSITE" id="PS50238">
    <property type="entry name" value="RHOGAP"/>
    <property type="match status" value="1"/>
</dbReference>
<feature type="compositionally biased region" description="Basic and acidic residues" evidence="3">
    <location>
        <begin position="1970"/>
        <end position="1980"/>
    </location>
</feature>
<feature type="region of interest" description="Disordered" evidence="3">
    <location>
        <begin position="1803"/>
        <end position="1836"/>
    </location>
</feature>
<feature type="compositionally biased region" description="Polar residues" evidence="3">
    <location>
        <begin position="1"/>
        <end position="17"/>
    </location>
</feature>
<feature type="coiled-coil region" evidence="2">
    <location>
        <begin position="2165"/>
        <end position="2199"/>
    </location>
</feature>
<dbReference type="InterPro" id="IPR008936">
    <property type="entry name" value="Rho_GTPase_activation_prot"/>
</dbReference>
<evidence type="ECO:0008006" key="8">
    <source>
        <dbReference type="Google" id="ProtNLM"/>
    </source>
</evidence>
<feature type="compositionally biased region" description="Low complexity" evidence="3">
    <location>
        <begin position="883"/>
        <end position="895"/>
    </location>
</feature>
<dbReference type="GO" id="GO:0005096">
    <property type="term" value="F:GTPase activator activity"/>
    <property type="evidence" value="ECO:0007669"/>
    <property type="project" value="UniProtKB-KW"/>
</dbReference>